<dbReference type="AlphaFoldDB" id="A0A0A0BN62"/>
<proteinExistence type="predicted"/>
<dbReference type="Proteomes" id="UP000029839">
    <property type="component" value="Unassembled WGS sequence"/>
</dbReference>
<evidence type="ECO:0008006" key="3">
    <source>
        <dbReference type="Google" id="ProtNLM"/>
    </source>
</evidence>
<reference evidence="1 2" key="1">
    <citation type="submission" date="2013-08" db="EMBL/GenBank/DDBJ databases">
        <title>Genome sequencing of Cellulomonas carbonis T26.</title>
        <authorList>
            <person name="Chen F."/>
            <person name="Li Y."/>
            <person name="Wang G."/>
        </authorList>
    </citation>
    <scope>NUCLEOTIDE SEQUENCE [LARGE SCALE GENOMIC DNA]</scope>
    <source>
        <strain evidence="1 2">T26</strain>
    </source>
</reference>
<gene>
    <name evidence="1" type="ORF">N868_08550</name>
</gene>
<dbReference type="InterPro" id="IPR027417">
    <property type="entry name" value="P-loop_NTPase"/>
</dbReference>
<name>A0A0A0BN62_9CELL</name>
<evidence type="ECO:0000313" key="1">
    <source>
        <dbReference type="EMBL" id="KGM08509.1"/>
    </source>
</evidence>
<dbReference type="SUPFAM" id="SSF53795">
    <property type="entry name" value="PEP carboxykinase-like"/>
    <property type="match status" value="1"/>
</dbReference>
<keyword evidence="2" id="KW-1185">Reference proteome</keyword>
<reference evidence="1 2" key="2">
    <citation type="journal article" date="2015" name="Stand. Genomic Sci.">
        <title>Draft genome sequence of Cellulomonas carbonis T26(T) and comparative analysis of six Cellulomonas genomes.</title>
        <authorList>
            <person name="Zhuang W."/>
            <person name="Zhang S."/>
            <person name="Xia X."/>
            <person name="Wang G."/>
        </authorList>
    </citation>
    <scope>NUCLEOTIDE SEQUENCE [LARGE SCALE GENOMIC DNA]</scope>
    <source>
        <strain evidence="1 2">T26</strain>
    </source>
</reference>
<dbReference type="Gene3D" id="3.40.50.300">
    <property type="entry name" value="P-loop containing nucleotide triphosphate hydrolases"/>
    <property type="match status" value="1"/>
</dbReference>
<dbReference type="RefSeq" id="WP_043610510.1">
    <property type="nucleotide sequence ID" value="NZ_AXCY01000215.1"/>
</dbReference>
<protein>
    <recommendedName>
        <fullName evidence="3">Serine kinase</fullName>
    </recommendedName>
</protein>
<sequence>MAGERAQYGLRLRGLDGVDALLRPADPAWPVLTVRPTVGARSLTADEVTEERAAYRLERADGDVHVDRVSLTATFVMTREHPPEAYLHPFLSLTTAVVSRWLDRDALHAGAFLAPSGVWGVLGAREAGKSTALATLHARGHAVLADDVVVVDGGQVLPGPACLDLREEAARRLATGDGIGVVGARERWRVRLDPEVRPGPLVGWVLPQWGDEHRVEVLRPAERLGVLMANLALSRVPRRPERVMDLARVPVVRWVRPRSWSEADRALDSLLAVVG</sequence>
<evidence type="ECO:0000313" key="2">
    <source>
        <dbReference type="Proteomes" id="UP000029839"/>
    </source>
</evidence>
<dbReference type="EMBL" id="AXCY01000215">
    <property type="protein sequence ID" value="KGM08509.1"/>
    <property type="molecule type" value="Genomic_DNA"/>
</dbReference>
<dbReference type="OrthoDB" id="3337592at2"/>
<accession>A0A0A0BN62</accession>
<comment type="caution">
    <text evidence="1">The sequence shown here is derived from an EMBL/GenBank/DDBJ whole genome shotgun (WGS) entry which is preliminary data.</text>
</comment>
<organism evidence="1 2">
    <name type="scientific">Cellulomonas carbonis T26</name>
    <dbReference type="NCBI Taxonomy" id="947969"/>
    <lineage>
        <taxon>Bacteria</taxon>
        <taxon>Bacillati</taxon>
        <taxon>Actinomycetota</taxon>
        <taxon>Actinomycetes</taxon>
        <taxon>Micrococcales</taxon>
        <taxon>Cellulomonadaceae</taxon>
        <taxon>Cellulomonas</taxon>
    </lineage>
</organism>